<name>A0A7Z7HQ57_9PROT</name>
<protein>
    <submittedName>
        <fullName evidence="2">Glycosyl transferase family 2</fullName>
    </submittedName>
</protein>
<dbReference type="CDD" id="cd06433">
    <property type="entry name" value="GT_2_WfgS_like"/>
    <property type="match status" value="1"/>
</dbReference>
<dbReference type="EMBL" id="LT837803">
    <property type="protein sequence ID" value="SMB23853.1"/>
    <property type="molecule type" value="Genomic_DNA"/>
</dbReference>
<dbReference type="Gene3D" id="3.90.550.10">
    <property type="entry name" value="Spore Coat Polysaccharide Biosynthesis Protein SpsA, Chain A"/>
    <property type="match status" value="1"/>
</dbReference>
<accession>A0A7Z7HQ57</accession>
<feature type="domain" description="Glycosyltransferase 2-like" evidence="1">
    <location>
        <begin position="18"/>
        <end position="128"/>
    </location>
</feature>
<dbReference type="Proteomes" id="UP000242886">
    <property type="component" value="Chromosome SDENCHOL"/>
</dbReference>
<dbReference type="InterPro" id="IPR050834">
    <property type="entry name" value="Glycosyltransf_2"/>
</dbReference>
<organism evidence="2 3">
    <name type="scientific">Sterolibacterium denitrificans</name>
    <dbReference type="NCBI Taxonomy" id="157592"/>
    <lineage>
        <taxon>Bacteria</taxon>
        <taxon>Pseudomonadati</taxon>
        <taxon>Pseudomonadota</taxon>
        <taxon>Betaproteobacteria</taxon>
        <taxon>Nitrosomonadales</taxon>
        <taxon>Sterolibacteriaceae</taxon>
        <taxon>Sterolibacterium</taxon>
    </lineage>
</organism>
<dbReference type="Pfam" id="PF00535">
    <property type="entry name" value="Glycos_transf_2"/>
    <property type="match status" value="1"/>
</dbReference>
<dbReference type="InterPro" id="IPR029044">
    <property type="entry name" value="Nucleotide-diphossugar_trans"/>
</dbReference>
<dbReference type="GO" id="GO:0016740">
    <property type="term" value="F:transferase activity"/>
    <property type="evidence" value="ECO:0007669"/>
    <property type="project" value="UniProtKB-KW"/>
</dbReference>
<evidence type="ECO:0000313" key="3">
    <source>
        <dbReference type="Proteomes" id="UP000242886"/>
    </source>
</evidence>
<dbReference type="PANTHER" id="PTHR43685">
    <property type="entry name" value="GLYCOSYLTRANSFERASE"/>
    <property type="match status" value="1"/>
</dbReference>
<evidence type="ECO:0000313" key="2">
    <source>
        <dbReference type="EMBL" id="SMB23853.1"/>
    </source>
</evidence>
<dbReference type="PANTHER" id="PTHR43685:SF2">
    <property type="entry name" value="GLYCOSYLTRANSFERASE 2-LIKE DOMAIN-CONTAINING PROTEIN"/>
    <property type="match status" value="1"/>
</dbReference>
<dbReference type="InterPro" id="IPR001173">
    <property type="entry name" value="Glyco_trans_2-like"/>
</dbReference>
<reference evidence="2" key="1">
    <citation type="submission" date="2017-03" db="EMBL/GenBank/DDBJ databases">
        <authorList>
            <consortium name="AG Boll"/>
        </authorList>
    </citation>
    <scope>NUCLEOTIDE SEQUENCE [LARGE SCALE GENOMIC DNA]</scope>
    <source>
        <strain evidence="2">Chol</strain>
    </source>
</reference>
<proteinExistence type="predicted"/>
<sequence length="291" mass="32873">MPVLQKISTEDVNAPLITVIVAVYDGAATLQRCLDSVALQTYPHRELIIVDGGSQDGTVDLLGNNGKKIKWWISEPDKGIYDAWNKGLAQAKGEWICFLGADDYFWGADVLERMAGRLSALPADVNVAYGQVMLLGLEGQSLYAVGKPWPEIRERFQQVMCIPHPGAMHRRRLFERHGVFDPSFHISGDYELLLRELGSGGEAVFLPGIITAGMAQDGVSSHPQNSWISLNETRRAQKMHGLPFAGWIWLMEMSRLYIRYSIWKLFGEYRARRLLDLGRRLRGLPPYWTRT</sequence>
<dbReference type="SUPFAM" id="SSF53448">
    <property type="entry name" value="Nucleotide-diphospho-sugar transferases"/>
    <property type="match status" value="1"/>
</dbReference>
<keyword evidence="3" id="KW-1185">Reference proteome</keyword>
<evidence type="ECO:0000259" key="1">
    <source>
        <dbReference type="Pfam" id="PF00535"/>
    </source>
</evidence>
<dbReference type="AlphaFoldDB" id="A0A7Z7HQ57"/>
<dbReference type="RefSeq" id="WP_172954991.1">
    <property type="nucleotide sequence ID" value="NZ_LT837803.1"/>
</dbReference>
<gene>
    <name evidence="2" type="ORF">SDENCHOL_10937</name>
</gene>
<keyword evidence="2" id="KW-0808">Transferase</keyword>